<organism evidence="1 2">
    <name type="scientific">Thermosphaera aggregans (strain DSM 11486 / M11TL)</name>
    <dbReference type="NCBI Taxonomy" id="633148"/>
    <lineage>
        <taxon>Archaea</taxon>
        <taxon>Thermoproteota</taxon>
        <taxon>Thermoprotei</taxon>
        <taxon>Desulfurococcales</taxon>
        <taxon>Desulfurococcaceae</taxon>
        <taxon>Thermosphaera</taxon>
    </lineage>
</organism>
<dbReference type="Proteomes" id="UP000002376">
    <property type="component" value="Chromosome"/>
</dbReference>
<dbReference type="SUPFAM" id="SSF51998">
    <property type="entry name" value="PFL-like glycyl radical enzymes"/>
    <property type="match status" value="1"/>
</dbReference>
<keyword evidence="2" id="KW-1185">Reference proteome</keyword>
<accession>D5U0D7</accession>
<dbReference type="PANTHER" id="PTHR37560">
    <property type="entry name" value="UPF0210 PROTEIN SPR0218"/>
    <property type="match status" value="1"/>
</dbReference>
<reference evidence="2" key="2">
    <citation type="journal article" date="2010" name="Stand. Genomic Sci.">
        <title>Complete genome sequence of Thermosphaera aggregans type strain (M11TLT).</title>
        <authorList>
            <person name="Spring S."/>
            <person name="Rachel R."/>
            <person name="Lapidus A."/>
            <person name="Davenport K."/>
            <person name="Tice H."/>
            <person name="Copeland A."/>
            <person name="Cheng J.-F."/>
            <person name="Lucas S."/>
            <person name="Chen F."/>
            <person name="Nolan M."/>
            <person name="Bruce D."/>
            <person name="Goodwin L."/>
            <person name="Pitluck S."/>
            <person name="Ivanova N."/>
            <person name="Mavromatis K."/>
            <person name="Ovchinnikova G."/>
            <person name="Pati A."/>
            <person name="Chen A."/>
            <person name="Palaniappan K."/>
            <person name="Land M."/>
            <person name="Hauser L."/>
            <person name="Chang Y.-J."/>
            <person name="Jeffries C.C."/>
            <person name="Brettin T."/>
            <person name="Detter J.C."/>
            <person name="Tapia R."/>
            <person name="Han C."/>
            <person name="Heimerl T."/>
            <person name="Weikl F."/>
            <person name="Brambilla E."/>
            <person name="Goker M."/>
            <person name="Bristow J."/>
            <person name="Eisen J.A."/>
            <person name="Markowitz V."/>
            <person name="Hugenholtz P."/>
            <person name="Kyrpides N.C."/>
            <person name="Klenk H.-P."/>
        </authorList>
    </citation>
    <scope>NUCLEOTIDE SEQUENCE [LARGE SCALE GENOMIC DNA]</scope>
    <source>
        <strain evidence="2">DSM 11486 / M11TL</strain>
    </source>
</reference>
<evidence type="ECO:0008006" key="3">
    <source>
        <dbReference type="Google" id="ProtNLM"/>
    </source>
</evidence>
<dbReference type="eggNOG" id="arCOG04321">
    <property type="taxonomic scope" value="Archaea"/>
</dbReference>
<dbReference type="HOGENOM" id="CLU_064235_0_0_2"/>
<dbReference type="AlphaFoldDB" id="D5U0D7"/>
<evidence type="ECO:0000313" key="1">
    <source>
        <dbReference type="EMBL" id="ADG90587.1"/>
    </source>
</evidence>
<name>D5U0D7_THEAM</name>
<sequence length="365" mass="40749">MKSVVKKMVDNMEDLVVRAVTYFSSARRLDDAYNELVKAEALLNSVEKYLSEQGYSVFTKRLSFPGLNPQLAEKIVEYSASSSLIVSVGYQRIGALSPETAVYLTGNGLYVPILYSGENPLEFAEKACKIISKAAEQNPVNATRIALGFHSRDFTTPYYPDSSSTSRVRIALAFLYPKALINEMVKLGDIQAAFEKMFARIHHVTNLVEKHVGIPVKIDYSLSPWMENSVAELFEKLGYSLLQPGSNYGIGLINKLIRKYMDKEKAVGFNEVMLPYAEDSLLIKYGSEKLLKARDFLRFASTCVAGVDMVVIPNEKQNLEKLILDTYSLRLVKKKPLAFRAIPVPGSPGESVELGKFGRPVILEY</sequence>
<reference key="3">
    <citation type="submission" date="2010-02" db="EMBL/GenBank/DDBJ databases">
        <title>Complete genome sequence of Thermosphaera aggregans type strain (M11TL).</title>
        <authorList>
            <consortium name="US DOE Joint Genome Institute (JGI-PGF)"/>
            <person name="Spring S."/>
            <person name="Lapidus A."/>
            <person name="Munk C."/>
            <person name="Schroeder M."/>
            <person name="Glavina Del Rio T."/>
            <person name="Tice H."/>
            <person name="Copeland A."/>
            <person name="Cheng J.-F."/>
            <person name="Lucas S."/>
            <person name="Chen F."/>
            <person name="Nolan M."/>
            <person name="Bruce D."/>
            <person name="Goodwin L."/>
            <person name="Pitluck S."/>
            <person name="Ivanova N."/>
            <person name="Mavromatis K."/>
            <person name="Ovchinnikova G."/>
            <person name="Pati A."/>
            <person name="Chen A."/>
            <person name="Palaniappan K."/>
            <person name="Land M."/>
            <person name="Hauser L."/>
            <person name="Chang Y.-J."/>
            <person name="Jeffries C.C."/>
            <person name="Brettin T."/>
            <person name="Detter J.C."/>
            <person name="Tapia R."/>
            <person name="Han C."/>
            <person name="Chain P."/>
            <person name="Heimerl T."/>
            <person name="Weik F."/>
            <person name="Goker M."/>
            <person name="Rachel R."/>
            <person name="Bristow J."/>
            <person name="Eisen J.A."/>
            <person name="Markowitz V."/>
            <person name="Hugenholtz P."/>
            <person name="Kyrpides N.C."/>
            <person name="Klenk H.-P."/>
        </authorList>
    </citation>
    <scope>NUCLEOTIDE SEQUENCE</scope>
    <source>
        <strain>DSM 11486</strain>
    </source>
</reference>
<reference evidence="1 2" key="1">
    <citation type="journal article" date="2010" name="Stand. Genomic Sci.">
        <title>Complete genome sequence of Thermosphaera aggregans type strain (M11TL).</title>
        <authorList>
            <person name="Spring S."/>
            <person name="Rachel R."/>
            <person name="Lapidus A."/>
            <person name="Davenport K."/>
            <person name="Tice H."/>
            <person name="Copeland A."/>
            <person name="Cheng J.F."/>
            <person name="Lucas S."/>
            <person name="Chen F."/>
            <person name="Nolan M."/>
            <person name="Bruce D."/>
            <person name="Goodwin L."/>
            <person name="Pitluck S."/>
            <person name="Ivanova N."/>
            <person name="Mavromatis K."/>
            <person name="Ovchinnikova G."/>
            <person name="Pati A."/>
            <person name="Chen A."/>
            <person name="Palaniappan K."/>
            <person name="Land M."/>
            <person name="Hauser L."/>
            <person name="Chang Y.J."/>
            <person name="Jeffries C.C."/>
            <person name="Brettin T."/>
            <person name="Detter J.C."/>
            <person name="Tapia R."/>
            <person name="Han C."/>
            <person name="Heimerl T."/>
            <person name="Weikl F."/>
            <person name="Brambilla E."/>
            <person name="Goker M."/>
            <person name="Bristow J."/>
            <person name="Eisen J.A."/>
            <person name="Markowitz V."/>
            <person name="Hugenholtz P."/>
            <person name="Kyrpides N.C."/>
            <person name="Klenk H.P."/>
        </authorList>
    </citation>
    <scope>NUCLEOTIDE SEQUENCE [LARGE SCALE GENOMIC DNA]</scope>
    <source>
        <strain evidence="2">DSM 11486 / M11TL</strain>
    </source>
</reference>
<dbReference type="InterPro" id="IPR007841">
    <property type="entry name" value="UPF0210"/>
</dbReference>
<dbReference type="STRING" id="633148.Tagg_0311"/>
<dbReference type="Gene3D" id="3.20.70.20">
    <property type="match status" value="1"/>
</dbReference>
<dbReference type="PANTHER" id="PTHR37560:SF2">
    <property type="entry name" value="DUF711 DOMAIN-CONTAINING PROTEIN"/>
    <property type="match status" value="1"/>
</dbReference>
<gene>
    <name evidence="1" type="ordered locus">Tagg_0311</name>
</gene>
<dbReference type="EMBL" id="CP001939">
    <property type="protein sequence ID" value="ADG90587.1"/>
    <property type="molecule type" value="Genomic_DNA"/>
</dbReference>
<evidence type="ECO:0000313" key="2">
    <source>
        <dbReference type="Proteomes" id="UP000002376"/>
    </source>
</evidence>
<protein>
    <recommendedName>
        <fullName evidence="3">DUF711 family protein</fullName>
    </recommendedName>
</protein>
<proteinExistence type="predicted"/>
<dbReference type="Pfam" id="PF05167">
    <property type="entry name" value="DUF711"/>
    <property type="match status" value="1"/>
</dbReference>
<dbReference type="KEGG" id="tag:Tagg_0311"/>